<dbReference type="PROSITE" id="PS01148">
    <property type="entry name" value="UPF0033"/>
    <property type="match status" value="1"/>
</dbReference>
<evidence type="ECO:0000313" key="3">
    <source>
        <dbReference type="EMBL" id="VAX07091.1"/>
    </source>
</evidence>
<dbReference type="CDD" id="cd00291">
    <property type="entry name" value="SirA_YedF_YeeD"/>
    <property type="match status" value="1"/>
</dbReference>
<dbReference type="Gene3D" id="3.30.110.40">
    <property type="entry name" value="TusA-like domain"/>
    <property type="match status" value="1"/>
</dbReference>
<dbReference type="EMBL" id="UOFW01000193">
    <property type="protein sequence ID" value="VAX07091.1"/>
    <property type="molecule type" value="Genomic_DNA"/>
</dbReference>
<dbReference type="PANTHER" id="PTHR33279">
    <property type="entry name" value="SULFUR CARRIER PROTEIN YEDF-RELATED"/>
    <property type="match status" value="1"/>
</dbReference>
<comment type="similarity">
    <text evidence="1">Belongs to the sulfur carrier protein TusA family.</text>
</comment>
<sequence length="93" mass="10773">MKNVFFSEQLDVTGHKCPVPVLRVRRMLERMPVGGTLKVLATDPMTLIDIPHFCQENNYNILKMTEDEDILYFLINKTGEWSDMGLSIKKIDE</sequence>
<reference evidence="3" key="1">
    <citation type="submission" date="2018-06" db="EMBL/GenBank/DDBJ databases">
        <authorList>
            <person name="Zhirakovskaya E."/>
        </authorList>
    </citation>
    <scope>NUCLEOTIDE SEQUENCE</scope>
</reference>
<evidence type="ECO:0000256" key="1">
    <source>
        <dbReference type="ARBA" id="ARBA00008984"/>
    </source>
</evidence>
<dbReference type="PANTHER" id="PTHR33279:SF6">
    <property type="entry name" value="SULFUR CARRIER PROTEIN YEDF-RELATED"/>
    <property type="match status" value="1"/>
</dbReference>
<proteinExistence type="inferred from homology"/>
<dbReference type="InterPro" id="IPR001455">
    <property type="entry name" value="TusA-like"/>
</dbReference>
<organism evidence="3">
    <name type="scientific">hydrothermal vent metagenome</name>
    <dbReference type="NCBI Taxonomy" id="652676"/>
    <lineage>
        <taxon>unclassified sequences</taxon>
        <taxon>metagenomes</taxon>
        <taxon>ecological metagenomes</taxon>
    </lineage>
</organism>
<dbReference type="AlphaFoldDB" id="A0A3B1AZ59"/>
<evidence type="ECO:0000259" key="2">
    <source>
        <dbReference type="PROSITE" id="PS01148"/>
    </source>
</evidence>
<dbReference type="SUPFAM" id="SSF64307">
    <property type="entry name" value="SirA-like"/>
    <property type="match status" value="1"/>
</dbReference>
<feature type="domain" description="UPF0033" evidence="2">
    <location>
        <begin position="10"/>
        <end position="34"/>
    </location>
</feature>
<gene>
    <name evidence="3" type="ORF">MNBD_ALPHA03-1794</name>
</gene>
<accession>A0A3B1AZ59</accession>
<dbReference type="InterPro" id="IPR036868">
    <property type="entry name" value="TusA-like_sf"/>
</dbReference>
<name>A0A3B1AZ59_9ZZZZ</name>
<dbReference type="Pfam" id="PF01206">
    <property type="entry name" value="TusA"/>
    <property type="match status" value="1"/>
</dbReference>
<protein>
    <recommendedName>
        <fullName evidence="2">UPF0033 domain-containing protein</fullName>
    </recommendedName>
</protein>